<dbReference type="PANTHER" id="PTHR39639:SF1">
    <property type="entry name" value="DUF262 DOMAIN-CONTAINING PROTEIN"/>
    <property type="match status" value="1"/>
</dbReference>
<dbReference type="PANTHER" id="PTHR39639">
    <property type="entry name" value="CHROMOSOME 16, WHOLE GENOME SHOTGUN SEQUENCE"/>
    <property type="match status" value="1"/>
</dbReference>
<feature type="region of interest" description="Disordered" evidence="1">
    <location>
        <begin position="1"/>
        <end position="30"/>
    </location>
</feature>
<accession>A0A243S264</accession>
<protein>
    <recommendedName>
        <fullName evidence="2">GmrSD restriction endonucleases N-terminal domain-containing protein</fullName>
    </recommendedName>
</protein>
<comment type="caution">
    <text evidence="3">The sequence shown here is derived from an EMBL/GenBank/DDBJ whole genome shotgun (WGS) entry which is preliminary data.</text>
</comment>
<keyword evidence="4" id="KW-1185">Reference proteome</keyword>
<dbReference type="AlphaFoldDB" id="A0A243S264"/>
<dbReference type="Proteomes" id="UP000195105">
    <property type="component" value="Unassembled WGS sequence"/>
</dbReference>
<evidence type="ECO:0000313" key="3">
    <source>
        <dbReference type="EMBL" id="OUD01627.1"/>
    </source>
</evidence>
<feature type="compositionally biased region" description="Acidic residues" evidence="1">
    <location>
        <begin position="1"/>
        <end position="28"/>
    </location>
</feature>
<dbReference type="RefSeq" id="WP_086602136.1">
    <property type="nucleotide sequence ID" value="NZ_NGFN01000111.1"/>
</dbReference>
<evidence type="ECO:0000313" key="4">
    <source>
        <dbReference type="Proteomes" id="UP000195105"/>
    </source>
</evidence>
<dbReference type="InterPro" id="IPR004919">
    <property type="entry name" value="GmrSD_N"/>
</dbReference>
<name>A0A243S264_9ACTN</name>
<dbReference type="EMBL" id="NGFN01000111">
    <property type="protein sequence ID" value="OUD01627.1"/>
    <property type="molecule type" value="Genomic_DNA"/>
</dbReference>
<feature type="domain" description="GmrSD restriction endonucleases N-terminal" evidence="2">
    <location>
        <begin position="54"/>
        <end position="200"/>
    </location>
</feature>
<evidence type="ECO:0000259" key="2">
    <source>
        <dbReference type="Pfam" id="PF03235"/>
    </source>
</evidence>
<reference evidence="3 4" key="1">
    <citation type="submission" date="2017-05" db="EMBL/GenBank/DDBJ databases">
        <title>Biotechnological potential of actinobacteria isolated from South African environments.</title>
        <authorList>
            <person name="Le Roes-Hill M."/>
            <person name="Prins A."/>
            <person name="Durrell K.A."/>
        </authorList>
    </citation>
    <scope>NUCLEOTIDE SEQUENCE [LARGE SCALE GENOMIC DNA]</scope>
    <source>
        <strain evidence="3 4">HMC13</strain>
    </source>
</reference>
<dbReference type="Pfam" id="PF03235">
    <property type="entry name" value="GmrSD_N"/>
    <property type="match status" value="1"/>
</dbReference>
<organism evidence="3 4">
    <name type="scientific">Streptomyces swartbergensis</name>
    <dbReference type="NCBI Taxonomy" id="487165"/>
    <lineage>
        <taxon>Bacteria</taxon>
        <taxon>Bacillati</taxon>
        <taxon>Actinomycetota</taxon>
        <taxon>Actinomycetes</taxon>
        <taxon>Kitasatosporales</taxon>
        <taxon>Streptomycetaceae</taxon>
        <taxon>Streptomyces</taxon>
    </lineage>
</organism>
<gene>
    <name evidence="3" type="ORF">CA983_19170</name>
</gene>
<sequence>MTDDAREEESLPDYDLEDEESDEEEDSEEKIFRDITTYTVDWTSTTVMERMLKGAIDVSPPYQRHPVWNQQKIWRFLESLMLGIPVPQLVLATKRGAKGKFVVLDGKQRLLAIKFAADLNSAPTSRKFPKLEILSDFQGKNLEQVLADDNLAEYWENLLVQPIRTVVVQGYSDDRALHSIFHRLNQNSVSLSSHELRRALNFSPFMDWLDHFSADSMQVRRARRIPHADFRMRDAEMVLRHFAFARRFGSYRGNLRAFLDEEAKSGGKHWPSLESNYAAMGNELNAAIDASFDIFGAHSFFRFTPNGYIKRFNAPLFDVMTASLRVPEIRHACYASDRLQLKRSMEELCVLSPFAQYVTSTTKSTEAVRGRFQLWSKMIGATTSLDEEYVLDAMTGGQWQA</sequence>
<evidence type="ECO:0000256" key="1">
    <source>
        <dbReference type="SAM" id="MobiDB-lite"/>
    </source>
</evidence>
<proteinExistence type="predicted"/>